<dbReference type="SMART" id="SM00278">
    <property type="entry name" value="HhH1"/>
    <property type="match status" value="2"/>
</dbReference>
<dbReference type="PANTHER" id="PTHR21180:SF32">
    <property type="entry name" value="ENDONUCLEASE_EXONUCLEASE_PHOSPHATASE FAMILY DOMAIN-CONTAINING PROTEIN 1"/>
    <property type="match status" value="1"/>
</dbReference>
<dbReference type="GO" id="GO:0003677">
    <property type="term" value="F:DNA binding"/>
    <property type="evidence" value="ECO:0007669"/>
    <property type="project" value="InterPro"/>
</dbReference>
<dbReference type="GO" id="GO:0006281">
    <property type="term" value="P:DNA repair"/>
    <property type="evidence" value="ECO:0007669"/>
    <property type="project" value="InterPro"/>
</dbReference>
<dbReference type="AlphaFoldDB" id="A0A9D1AQ66"/>
<dbReference type="NCBIfam" id="TIGR00426">
    <property type="entry name" value="competence protein ComEA helix-hairpin-helix repeat region"/>
    <property type="match status" value="1"/>
</dbReference>
<accession>A0A9D1AQ66</accession>
<evidence type="ECO:0000259" key="1">
    <source>
        <dbReference type="SMART" id="SM00278"/>
    </source>
</evidence>
<reference evidence="2" key="1">
    <citation type="submission" date="2020-10" db="EMBL/GenBank/DDBJ databases">
        <authorList>
            <person name="Gilroy R."/>
        </authorList>
    </citation>
    <scope>NUCLEOTIDE SEQUENCE</scope>
    <source>
        <strain evidence="2">ChiSxjej1B13-7958</strain>
    </source>
</reference>
<name>A0A9D1AQ66_9FIRM</name>
<dbReference type="GO" id="GO:0015628">
    <property type="term" value="P:protein secretion by the type II secretion system"/>
    <property type="evidence" value="ECO:0007669"/>
    <property type="project" value="TreeGrafter"/>
</dbReference>
<dbReference type="Pfam" id="PF12836">
    <property type="entry name" value="HHH_3"/>
    <property type="match status" value="1"/>
</dbReference>
<dbReference type="InterPro" id="IPR004509">
    <property type="entry name" value="Competence_ComEA_HhH"/>
</dbReference>
<proteinExistence type="predicted"/>
<feature type="domain" description="Helix-hairpin-helix DNA-binding motif class 1" evidence="1">
    <location>
        <begin position="62"/>
        <end position="81"/>
    </location>
</feature>
<dbReference type="EMBL" id="DVGZ01000125">
    <property type="protein sequence ID" value="HIR48247.1"/>
    <property type="molecule type" value="Genomic_DNA"/>
</dbReference>
<dbReference type="InterPro" id="IPR051675">
    <property type="entry name" value="Endo/Exo/Phosphatase_dom_1"/>
</dbReference>
<reference evidence="2" key="2">
    <citation type="journal article" date="2021" name="PeerJ">
        <title>Extensive microbial diversity within the chicken gut microbiome revealed by metagenomics and culture.</title>
        <authorList>
            <person name="Gilroy R."/>
            <person name="Ravi A."/>
            <person name="Getino M."/>
            <person name="Pursley I."/>
            <person name="Horton D.L."/>
            <person name="Alikhan N.F."/>
            <person name="Baker D."/>
            <person name="Gharbi K."/>
            <person name="Hall N."/>
            <person name="Watson M."/>
            <person name="Adriaenssens E.M."/>
            <person name="Foster-Nyarko E."/>
            <person name="Jarju S."/>
            <person name="Secka A."/>
            <person name="Antonio M."/>
            <person name="Oren A."/>
            <person name="Chaudhuri R.R."/>
            <person name="La Ragione R."/>
            <person name="Hildebrand F."/>
            <person name="Pallen M.J."/>
        </authorList>
    </citation>
    <scope>NUCLEOTIDE SEQUENCE</scope>
    <source>
        <strain evidence="2">ChiSxjej1B13-7958</strain>
    </source>
</reference>
<evidence type="ECO:0000313" key="2">
    <source>
        <dbReference type="EMBL" id="HIR48247.1"/>
    </source>
</evidence>
<dbReference type="GO" id="GO:0015627">
    <property type="term" value="C:type II protein secretion system complex"/>
    <property type="evidence" value="ECO:0007669"/>
    <property type="project" value="TreeGrafter"/>
</dbReference>
<dbReference type="InterPro" id="IPR010994">
    <property type="entry name" value="RuvA_2-like"/>
</dbReference>
<comment type="caution">
    <text evidence="2">The sequence shown here is derived from an EMBL/GenBank/DDBJ whole genome shotgun (WGS) entry which is preliminary data.</text>
</comment>
<sequence length="115" mass="12598">MDKESVQTRILIGTAFLLAAVLVGYQAFFVPEVTRPVVVSVVSEEASSSPEWPVHLNTATLEQLDTLPGIGPVTAQAILDYREENGSFASVEELEQVYGIGEKTLEKLRDYVTVE</sequence>
<gene>
    <name evidence="2" type="ORF">IAB89_11450</name>
</gene>
<dbReference type="Gene3D" id="1.10.150.320">
    <property type="entry name" value="Photosystem II 12 kDa extrinsic protein"/>
    <property type="match status" value="1"/>
</dbReference>
<dbReference type="PANTHER" id="PTHR21180">
    <property type="entry name" value="ENDONUCLEASE/EXONUCLEASE/PHOSPHATASE FAMILY DOMAIN-CONTAINING PROTEIN 1"/>
    <property type="match status" value="1"/>
</dbReference>
<dbReference type="SUPFAM" id="SSF47781">
    <property type="entry name" value="RuvA domain 2-like"/>
    <property type="match status" value="1"/>
</dbReference>
<evidence type="ECO:0000313" key="3">
    <source>
        <dbReference type="Proteomes" id="UP000824242"/>
    </source>
</evidence>
<dbReference type="Proteomes" id="UP000824242">
    <property type="component" value="Unassembled WGS sequence"/>
</dbReference>
<organism evidence="2 3">
    <name type="scientific">Candidatus Caccousia avicola</name>
    <dbReference type="NCBI Taxonomy" id="2840721"/>
    <lineage>
        <taxon>Bacteria</taxon>
        <taxon>Bacillati</taxon>
        <taxon>Bacillota</taxon>
        <taxon>Clostridia</taxon>
        <taxon>Eubacteriales</taxon>
        <taxon>Oscillospiraceae</taxon>
        <taxon>Oscillospiraceae incertae sedis</taxon>
        <taxon>Candidatus Caccousia</taxon>
    </lineage>
</organism>
<feature type="domain" description="Helix-hairpin-helix DNA-binding motif class 1" evidence="1">
    <location>
        <begin position="92"/>
        <end position="111"/>
    </location>
</feature>
<dbReference type="InterPro" id="IPR003583">
    <property type="entry name" value="Hlx-hairpin-Hlx_DNA-bd_motif"/>
</dbReference>
<protein>
    <submittedName>
        <fullName evidence="2">Helix-hairpin-helix domain-containing protein</fullName>
    </submittedName>
</protein>